<keyword evidence="9" id="KW-1185">Reference proteome</keyword>
<dbReference type="InterPro" id="IPR036291">
    <property type="entry name" value="NAD(P)-bd_dom_sf"/>
</dbReference>
<reference evidence="8 9" key="1">
    <citation type="journal article" date="2013" name="Genome Announc.">
        <title>Draft genome sequences for three mercury-methylating, sulfate-reducing bacteria.</title>
        <authorList>
            <person name="Brown S.D."/>
            <person name="Hurt R.A.Jr."/>
            <person name="Gilmour C.C."/>
            <person name="Elias D.A."/>
        </authorList>
    </citation>
    <scope>NUCLEOTIDE SEQUENCE [LARGE SCALE GENOMIC DNA]</scope>
    <source>
        <strain evidence="8 9">DSM 16529</strain>
    </source>
</reference>
<keyword evidence="4" id="KW-0520">NAD</keyword>
<dbReference type="InterPro" id="IPR028281">
    <property type="entry name" value="Sirohaem_synthase_central"/>
</dbReference>
<dbReference type="InterPro" id="IPR042518">
    <property type="entry name" value="SirC_C"/>
</dbReference>
<dbReference type="InterPro" id="IPR006367">
    <property type="entry name" value="Sirohaem_synthase_N"/>
</dbReference>
<accession>S7T031</accession>
<dbReference type="GO" id="GO:0004325">
    <property type="term" value="F:ferrochelatase activity"/>
    <property type="evidence" value="ECO:0007669"/>
    <property type="project" value="InterPro"/>
</dbReference>
<comment type="caution">
    <text evidence="8">The sequence shown here is derived from an EMBL/GenBank/DDBJ whole genome shotgun (WGS) entry which is preliminary data.</text>
</comment>
<dbReference type="PANTHER" id="PTHR35330">
    <property type="entry name" value="SIROHEME BIOSYNTHESIS PROTEIN MET8"/>
    <property type="match status" value="1"/>
</dbReference>
<dbReference type="RefSeq" id="WP_020888268.1">
    <property type="nucleotide sequence ID" value="NZ_ATHI01000032.1"/>
</dbReference>
<evidence type="ECO:0000259" key="7">
    <source>
        <dbReference type="Pfam" id="PF14824"/>
    </source>
</evidence>
<evidence type="ECO:0000256" key="1">
    <source>
        <dbReference type="ARBA" id="ARBA00005010"/>
    </source>
</evidence>
<protein>
    <recommendedName>
        <fullName evidence="2">precorrin-2 dehydrogenase</fullName>
        <ecNumber evidence="2">1.3.1.76</ecNumber>
    </recommendedName>
</protein>
<evidence type="ECO:0000256" key="6">
    <source>
        <dbReference type="ARBA" id="ARBA00047561"/>
    </source>
</evidence>
<evidence type="ECO:0000313" key="9">
    <source>
        <dbReference type="Proteomes" id="UP000014975"/>
    </source>
</evidence>
<dbReference type="STRING" id="1121439.dsat_1572"/>
<dbReference type="SUPFAM" id="SSF75615">
    <property type="entry name" value="Siroheme synthase middle domains-like"/>
    <property type="match status" value="1"/>
</dbReference>
<dbReference type="PANTHER" id="PTHR35330:SF1">
    <property type="entry name" value="SIROHEME BIOSYNTHESIS PROTEIN MET8"/>
    <property type="match status" value="1"/>
</dbReference>
<dbReference type="AlphaFoldDB" id="S7T031"/>
<dbReference type="eggNOG" id="COG1648">
    <property type="taxonomic scope" value="Bacteria"/>
</dbReference>
<keyword evidence="5" id="KW-0627">Porphyrin biosynthesis</keyword>
<sequence length="225" mass="24920">MRYYPIFVNLTDKDCLVVGAGGVGRRKIASLAERGPRSVLVVDTRPPSEEMASLLDNPVIRYETRGFRDEDVEGKFIVIASTDNEELNWRVSNLCRERGILCNIVDQPEKCSFIVPAVVQKGDLTLAISTGGSSPALAKKIRRDLQDYFGSHYGDFLILMARLRPHVLGLARGTEHNTALFRDIVGSPLMECLESGDEAQARSILAAHLPQELHGRIDEVLDGLF</sequence>
<dbReference type="InterPro" id="IPR028161">
    <property type="entry name" value="Met8-like"/>
</dbReference>
<proteinExistence type="predicted"/>
<dbReference type="GO" id="GO:0019354">
    <property type="term" value="P:siroheme biosynthetic process"/>
    <property type="evidence" value="ECO:0007669"/>
    <property type="project" value="UniProtKB-UniPathway"/>
</dbReference>
<dbReference type="EC" id="1.3.1.76" evidence="2"/>
<dbReference type="Pfam" id="PF13241">
    <property type="entry name" value="NAD_binding_7"/>
    <property type="match status" value="1"/>
</dbReference>
<evidence type="ECO:0000256" key="4">
    <source>
        <dbReference type="ARBA" id="ARBA00023027"/>
    </source>
</evidence>
<dbReference type="OrthoDB" id="9815856at2"/>
<name>S7T031_9BACT</name>
<comment type="catalytic activity">
    <reaction evidence="6">
        <text>precorrin-2 + NAD(+) = sirohydrochlorin + NADH + 2 H(+)</text>
        <dbReference type="Rhea" id="RHEA:15613"/>
        <dbReference type="ChEBI" id="CHEBI:15378"/>
        <dbReference type="ChEBI" id="CHEBI:57540"/>
        <dbReference type="ChEBI" id="CHEBI:57945"/>
        <dbReference type="ChEBI" id="CHEBI:58351"/>
        <dbReference type="ChEBI" id="CHEBI:58827"/>
        <dbReference type="EC" id="1.3.1.76"/>
    </reaction>
</comment>
<dbReference type="GO" id="GO:0043115">
    <property type="term" value="F:precorrin-2 dehydrogenase activity"/>
    <property type="evidence" value="ECO:0007669"/>
    <property type="project" value="UniProtKB-EC"/>
</dbReference>
<dbReference type="Pfam" id="PF14824">
    <property type="entry name" value="Sirohm_synth_M"/>
    <property type="match status" value="1"/>
</dbReference>
<evidence type="ECO:0000256" key="2">
    <source>
        <dbReference type="ARBA" id="ARBA00012400"/>
    </source>
</evidence>
<dbReference type="Gene3D" id="3.40.50.720">
    <property type="entry name" value="NAD(P)-binding Rossmann-like Domain"/>
    <property type="match status" value="1"/>
</dbReference>
<dbReference type="SUPFAM" id="SSF51735">
    <property type="entry name" value="NAD(P)-binding Rossmann-fold domains"/>
    <property type="match status" value="1"/>
</dbReference>
<dbReference type="PATRIC" id="fig|1121439.3.peg.2959"/>
<gene>
    <name evidence="8" type="ORF">dsat_1572</name>
</gene>
<keyword evidence="3" id="KW-0560">Oxidoreductase</keyword>
<feature type="domain" description="Siroheme synthase central" evidence="7">
    <location>
        <begin position="122"/>
        <end position="147"/>
    </location>
</feature>
<evidence type="ECO:0000313" key="8">
    <source>
        <dbReference type="EMBL" id="EPR30432.1"/>
    </source>
</evidence>
<dbReference type="NCBIfam" id="TIGR01470">
    <property type="entry name" value="cysG_Nterm"/>
    <property type="match status" value="1"/>
</dbReference>
<evidence type="ECO:0000256" key="5">
    <source>
        <dbReference type="ARBA" id="ARBA00023244"/>
    </source>
</evidence>
<organism evidence="8 9">
    <name type="scientific">Alkalidesulfovibrio alkalitolerans DSM 16529</name>
    <dbReference type="NCBI Taxonomy" id="1121439"/>
    <lineage>
        <taxon>Bacteria</taxon>
        <taxon>Pseudomonadati</taxon>
        <taxon>Thermodesulfobacteriota</taxon>
        <taxon>Desulfovibrionia</taxon>
        <taxon>Desulfovibrionales</taxon>
        <taxon>Desulfovibrionaceae</taxon>
        <taxon>Alkalidesulfovibrio</taxon>
    </lineage>
</organism>
<dbReference type="EMBL" id="ATHI01000032">
    <property type="protein sequence ID" value="EPR30432.1"/>
    <property type="molecule type" value="Genomic_DNA"/>
</dbReference>
<comment type="pathway">
    <text evidence="1">Porphyrin-containing compound metabolism; siroheme biosynthesis; sirohydrochlorin from precorrin-2: step 1/1.</text>
</comment>
<dbReference type="Gene3D" id="1.10.8.610">
    <property type="entry name" value="SirC, precorrin-2 dehydrogenase, C-terminal helical domain-like"/>
    <property type="match status" value="1"/>
</dbReference>
<dbReference type="Proteomes" id="UP000014975">
    <property type="component" value="Unassembled WGS sequence"/>
</dbReference>
<evidence type="ECO:0000256" key="3">
    <source>
        <dbReference type="ARBA" id="ARBA00023002"/>
    </source>
</evidence>
<dbReference type="UniPathway" id="UPA00262">
    <property type="reaction ID" value="UER00222"/>
</dbReference>